<feature type="compositionally biased region" description="Basic and acidic residues" evidence="1">
    <location>
        <begin position="61"/>
        <end position="74"/>
    </location>
</feature>
<feature type="region of interest" description="Disordered" evidence="1">
    <location>
        <begin position="53"/>
        <end position="99"/>
    </location>
</feature>
<dbReference type="EMBL" id="JASCZI010183458">
    <property type="protein sequence ID" value="MED6189420.1"/>
    <property type="molecule type" value="Genomic_DNA"/>
</dbReference>
<dbReference type="Proteomes" id="UP001341840">
    <property type="component" value="Unassembled WGS sequence"/>
</dbReference>
<proteinExistence type="predicted"/>
<gene>
    <name evidence="2" type="ORF">PIB30_095797</name>
</gene>
<sequence length="183" mass="20654">MKTAEKNSTPGNQTTAETESNSNPKSNTSELSANPTKSGITLDMYFKVHGIDLDNEEDKDEVYNKHVEDAKNEEGNGANPNGNGESSNDQGAKKKYRGKTTCSKIHNTAFSDQKEVEFFRGQPIGPTTDVKKFILPSSSKEWVMEKLCGAWKKYKGEVKKFHFKKYRTKKEMLKNRPLEIPEI</sequence>
<reference evidence="2 3" key="1">
    <citation type="journal article" date="2023" name="Plants (Basel)">
        <title>Bridging the Gap: Combining Genomics and Transcriptomics Approaches to Understand Stylosanthes scabra, an Orphan Legume from the Brazilian Caatinga.</title>
        <authorList>
            <person name="Ferreira-Neto J.R.C."/>
            <person name="da Silva M.D."/>
            <person name="Binneck E."/>
            <person name="de Melo N.F."/>
            <person name="da Silva R.H."/>
            <person name="de Melo A.L.T.M."/>
            <person name="Pandolfi V."/>
            <person name="Bustamante F.O."/>
            <person name="Brasileiro-Vidal A.C."/>
            <person name="Benko-Iseppon A.M."/>
        </authorList>
    </citation>
    <scope>NUCLEOTIDE SEQUENCE [LARGE SCALE GENOMIC DNA]</scope>
    <source>
        <tissue evidence="2">Leaves</tissue>
    </source>
</reference>
<evidence type="ECO:0000313" key="3">
    <source>
        <dbReference type="Proteomes" id="UP001341840"/>
    </source>
</evidence>
<feature type="region of interest" description="Disordered" evidence="1">
    <location>
        <begin position="1"/>
        <end position="39"/>
    </location>
</feature>
<comment type="caution">
    <text evidence="2">The sequence shown here is derived from an EMBL/GenBank/DDBJ whole genome shotgun (WGS) entry which is preliminary data.</text>
</comment>
<accession>A0ABU6WU25</accession>
<evidence type="ECO:0000256" key="1">
    <source>
        <dbReference type="SAM" id="MobiDB-lite"/>
    </source>
</evidence>
<organism evidence="2 3">
    <name type="scientific">Stylosanthes scabra</name>
    <dbReference type="NCBI Taxonomy" id="79078"/>
    <lineage>
        <taxon>Eukaryota</taxon>
        <taxon>Viridiplantae</taxon>
        <taxon>Streptophyta</taxon>
        <taxon>Embryophyta</taxon>
        <taxon>Tracheophyta</taxon>
        <taxon>Spermatophyta</taxon>
        <taxon>Magnoliopsida</taxon>
        <taxon>eudicotyledons</taxon>
        <taxon>Gunneridae</taxon>
        <taxon>Pentapetalae</taxon>
        <taxon>rosids</taxon>
        <taxon>fabids</taxon>
        <taxon>Fabales</taxon>
        <taxon>Fabaceae</taxon>
        <taxon>Papilionoideae</taxon>
        <taxon>50 kb inversion clade</taxon>
        <taxon>dalbergioids sensu lato</taxon>
        <taxon>Dalbergieae</taxon>
        <taxon>Pterocarpus clade</taxon>
        <taxon>Stylosanthes</taxon>
    </lineage>
</organism>
<name>A0ABU6WU25_9FABA</name>
<protein>
    <submittedName>
        <fullName evidence="2">Uncharacterized protein</fullName>
    </submittedName>
</protein>
<evidence type="ECO:0000313" key="2">
    <source>
        <dbReference type="EMBL" id="MED6189420.1"/>
    </source>
</evidence>
<feature type="compositionally biased region" description="Low complexity" evidence="1">
    <location>
        <begin position="75"/>
        <end position="88"/>
    </location>
</feature>
<keyword evidence="3" id="KW-1185">Reference proteome</keyword>